<organism evidence="3">
    <name type="scientific">mine drainage metagenome</name>
    <dbReference type="NCBI Taxonomy" id="410659"/>
    <lineage>
        <taxon>unclassified sequences</taxon>
        <taxon>metagenomes</taxon>
        <taxon>ecological metagenomes</taxon>
    </lineage>
</organism>
<keyword evidence="3" id="KW-0456">Lyase</keyword>
<comment type="cofactor">
    <cofactor evidence="1">
        <name>pyridoxal 5'-phosphate</name>
        <dbReference type="ChEBI" id="CHEBI:597326"/>
    </cofactor>
</comment>
<reference evidence="3" key="2">
    <citation type="journal article" date="2014" name="ISME J.">
        <title>Microbial stratification in low pH oxic and suboxic macroscopic growths along an acid mine drainage.</title>
        <authorList>
            <person name="Mendez-Garcia C."/>
            <person name="Mesa V."/>
            <person name="Sprenger R.R."/>
            <person name="Richter M."/>
            <person name="Diez M.S."/>
            <person name="Solano J."/>
            <person name="Bargiela R."/>
            <person name="Golyshina O.V."/>
            <person name="Manteca A."/>
            <person name="Ramos J.L."/>
            <person name="Gallego J.R."/>
            <person name="Llorente I."/>
            <person name="Martins Dos Santos V.A."/>
            <person name="Jensen O.N."/>
            <person name="Pelaez A.I."/>
            <person name="Sanchez J."/>
            <person name="Ferrer M."/>
        </authorList>
    </citation>
    <scope>NUCLEOTIDE SEQUENCE</scope>
</reference>
<evidence type="ECO:0000256" key="2">
    <source>
        <dbReference type="ARBA" id="ARBA00022898"/>
    </source>
</evidence>
<dbReference type="GO" id="GO:0030170">
    <property type="term" value="F:pyridoxal phosphate binding"/>
    <property type="evidence" value="ECO:0007669"/>
    <property type="project" value="InterPro"/>
</dbReference>
<keyword evidence="2" id="KW-0663">Pyridoxal phosphate</keyword>
<dbReference type="EMBL" id="AUZZ01008704">
    <property type="protein sequence ID" value="EQD36678.1"/>
    <property type="molecule type" value="Genomic_DNA"/>
</dbReference>
<evidence type="ECO:0000256" key="1">
    <source>
        <dbReference type="ARBA" id="ARBA00001933"/>
    </source>
</evidence>
<dbReference type="FunFam" id="3.40.640.10:FF:000046">
    <property type="entry name" value="Cystathionine gamma-lyase"/>
    <property type="match status" value="1"/>
</dbReference>
<reference evidence="3" key="1">
    <citation type="submission" date="2013-08" db="EMBL/GenBank/DDBJ databases">
        <authorList>
            <person name="Mendez C."/>
            <person name="Richter M."/>
            <person name="Ferrer M."/>
            <person name="Sanchez J."/>
        </authorList>
    </citation>
    <scope>NUCLEOTIDE SEQUENCE</scope>
</reference>
<dbReference type="GO" id="GO:0005737">
    <property type="term" value="C:cytoplasm"/>
    <property type="evidence" value="ECO:0007669"/>
    <property type="project" value="TreeGrafter"/>
</dbReference>
<dbReference type="Gene3D" id="3.40.640.10">
    <property type="entry name" value="Type I PLP-dependent aspartate aminotransferase-like (Major domain)"/>
    <property type="match status" value="1"/>
</dbReference>
<dbReference type="SUPFAM" id="SSF53383">
    <property type="entry name" value="PLP-dependent transferases"/>
    <property type="match status" value="1"/>
</dbReference>
<dbReference type="GO" id="GO:0016846">
    <property type="term" value="F:carbon-sulfur lyase activity"/>
    <property type="evidence" value="ECO:0007669"/>
    <property type="project" value="TreeGrafter"/>
</dbReference>
<dbReference type="PANTHER" id="PTHR11808:SF80">
    <property type="entry name" value="CYSTATHIONINE GAMMA-LYASE"/>
    <property type="match status" value="1"/>
</dbReference>
<accession>T0YUJ9</accession>
<dbReference type="GO" id="GO:0019346">
    <property type="term" value="P:transsulfuration"/>
    <property type="evidence" value="ECO:0007669"/>
    <property type="project" value="InterPro"/>
</dbReference>
<name>T0YUJ9_9ZZZZ</name>
<dbReference type="AlphaFoldDB" id="T0YUJ9"/>
<dbReference type="PANTHER" id="PTHR11808">
    <property type="entry name" value="TRANS-SULFURATION ENZYME FAMILY MEMBER"/>
    <property type="match status" value="1"/>
</dbReference>
<dbReference type="Pfam" id="PF01053">
    <property type="entry name" value="Cys_Met_Meta_PP"/>
    <property type="match status" value="1"/>
</dbReference>
<gene>
    <name evidence="3" type="ORF">B2A_12069</name>
</gene>
<dbReference type="InterPro" id="IPR015424">
    <property type="entry name" value="PyrdxlP-dep_Trfase"/>
</dbReference>
<dbReference type="InterPro" id="IPR015421">
    <property type="entry name" value="PyrdxlP-dep_Trfase_major"/>
</dbReference>
<sequence length="277" mass="30482">MSSGFNTRAVQDGELRIKEFGNMTTPIFENSTFANPNESVNPEMDHTRGKPYMYSRWGNPTLQSLEKKYASLDQVEEALSFSSGMAAITSSVLALLKKGDRLLSVSELYGETFLFFSKTLPSLGVDVDFVPTDDLNRGDISLKKYSAVYAESIVNPTLGVCDLDRLGRMASDAGVPLLVDATFASPYNQNPSMFKASVTLHSGTKYIGGHADILLGLAGFSRDYLEKMWLSRKTFGGIPDPMQAFLGLRGIKTLGLRMKAQNENAHKLARFLEQHGK</sequence>
<protein>
    <submittedName>
        <fullName evidence="3">Cystathionine gamma-lyase</fullName>
    </submittedName>
</protein>
<evidence type="ECO:0000313" key="3">
    <source>
        <dbReference type="EMBL" id="EQD36678.1"/>
    </source>
</evidence>
<comment type="caution">
    <text evidence="3">The sequence shown here is derived from an EMBL/GenBank/DDBJ whole genome shotgun (WGS) entry which is preliminary data.</text>
</comment>
<proteinExistence type="predicted"/>
<feature type="non-terminal residue" evidence="3">
    <location>
        <position position="277"/>
    </location>
</feature>
<dbReference type="InterPro" id="IPR000277">
    <property type="entry name" value="Cys/Met-Metab_PyrdxlP-dep_enz"/>
</dbReference>